<accession>A0A1R3L052</accession>
<sequence length="73" mass="8051">MPIGKQYVGVKRVRRLTATNRALDHPLATSPHSNPNTPQQPYWHSQPVASAFNSPEVPTIQILPEAALLTKLV</sequence>
<protein>
    <submittedName>
        <fullName evidence="2">UDP-glucuronosyltransferase 3A1-like protein</fullName>
    </submittedName>
</protein>
<name>A0A1R3L052_9ROSI</name>
<evidence type="ECO:0000313" key="2">
    <source>
        <dbReference type="EMBL" id="OMP12648.1"/>
    </source>
</evidence>
<keyword evidence="3" id="KW-1185">Reference proteome</keyword>
<proteinExistence type="predicted"/>
<dbReference type="Proteomes" id="UP000187203">
    <property type="component" value="Unassembled WGS sequence"/>
</dbReference>
<dbReference type="EMBL" id="AWUE01008413">
    <property type="protein sequence ID" value="OMP12648.1"/>
    <property type="molecule type" value="Genomic_DNA"/>
</dbReference>
<evidence type="ECO:0000313" key="3">
    <source>
        <dbReference type="Proteomes" id="UP000187203"/>
    </source>
</evidence>
<reference evidence="3" key="1">
    <citation type="submission" date="2013-09" db="EMBL/GenBank/DDBJ databases">
        <title>Corchorus olitorius genome sequencing.</title>
        <authorList>
            <person name="Alam M."/>
            <person name="Haque M.S."/>
            <person name="Islam M.S."/>
            <person name="Emdad E.M."/>
            <person name="Islam M.M."/>
            <person name="Ahmed B."/>
            <person name="Halim A."/>
            <person name="Hossen Q.M.M."/>
            <person name="Hossain M.Z."/>
            <person name="Ahmed R."/>
            <person name="Khan M.M."/>
            <person name="Islam R."/>
            <person name="Rashid M.M."/>
            <person name="Khan S.A."/>
            <person name="Rahman M.S."/>
            <person name="Alam M."/>
            <person name="Yahiya A.S."/>
            <person name="Khan M.S."/>
            <person name="Azam M.S."/>
            <person name="Haque T."/>
            <person name="Lashkar M.Z.H."/>
            <person name="Akhand A.I."/>
            <person name="Morshed G."/>
            <person name="Roy S."/>
            <person name="Uddin K.S."/>
            <person name="Rabeya T."/>
            <person name="Hossain A.S."/>
            <person name="Chowdhury A."/>
            <person name="Snigdha A.R."/>
            <person name="Mortoza M.S."/>
            <person name="Matin S.A."/>
            <person name="Hoque S.M.E."/>
            <person name="Islam M.K."/>
            <person name="Roy D.K."/>
            <person name="Haider R."/>
            <person name="Moosa M.M."/>
            <person name="Elias S.M."/>
            <person name="Hasan A.M."/>
            <person name="Jahan S."/>
            <person name="Shafiuddin M."/>
            <person name="Mahmood N."/>
            <person name="Shommy N.S."/>
        </authorList>
    </citation>
    <scope>NUCLEOTIDE SEQUENCE [LARGE SCALE GENOMIC DNA]</scope>
    <source>
        <strain evidence="3">cv. O-4</strain>
    </source>
</reference>
<feature type="region of interest" description="Disordered" evidence="1">
    <location>
        <begin position="22"/>
        <end position="42"/>
    </location>
</feature>
<gene>
    <name evidence="2" type="ORF">COLO4_02919</name>
</gene>
<comment type="caution">
    <text evidence="2">The sequence shown here is derived from an EMBL/GenBank/DDBJ whole genome shotgun (WGS) entry which is preliminary data.</text>
</comment>
<evidence type="ECO:0000256" key="1">
    <source>
        <dbReference type="SAM" id="MobiDB-lite"/>
    </source>
</evidence>
<organism evidence="2 3">
    <name type="scientific">Corchorus olitorius</name>
    <dbReference type="NCBI Taxonomy" id="93759"/>
    <lineage>
        <taxon>Eukaryota</taxon>
        <taxon>Viridiplantae</taxon>
        <taxon>Streptophyta</taxon>
        <taxon>Embryophyta</taxon>
        <taxon>Tracheophyta</taxon>
        <taxon>Spermatophyta</taxon>
        <taxon>Magnoliopsida</taxon>
        <taxon>eudicotyledons</taxon>
        <taxon>Gunneridae</taxon>
        <taxon>Pentapetalae</taxon>
        <taxon>rosids</taxon>
        <taxon>malvids</taxon>
        <taxon>Malvales</taxon>
        <taxon>Malvaceae</taxon>
        <taxon>Grewioideae</taxon>
        <taxon>Apeibeae</taxon>
        <taxon>Corchorus</taxon>
    </lineage>
</organism>
<dbReference type="AlphaFoldDB" id="A0A1R3L052"/>
<feature type="compositionally biased region" description="Polar residues" evidence="1">
    <location>
        <begin position="30"/>
        <end position="42"/>
    </location>
</feature>